<dbReference type="Ensembl" id="ENSSBOT00000054158.1">
    <property type="protein sequence ID" value="ENSSBOP00000037220.1"/>
    <property type="gene ID" value="ENSSBOG00000034712.1"/>
</dbReference>
<evidence type="ECO:0000313" key="2">
    <source>
        <dbReference type="Ensembl" id="ENSSBOP00000037220.1"/>
    </source>
</evidence>
<feature type="region of interest" description="Disordered" evidence="1">
    <location>
        <begin position="11"/>
        <end position="44"/>
    </location>
</feature>
<dbReference type="Proteomes" id="UP000233220">
    <property type="component" value="Unplaced"/>
</dbReference>
<protein>
    <submittedName>
        <fullName evidence="2">Uncharacterized protein</fullName>
    </submittedName>
</protein>
<accession>A0A2K6UZ80</accession>
<evidence type="ECO:0000256" key="1">
    <source>
        <dbReference type="SAM" id="MobiDB-lite"/>
    </source>
</evidence>
<dbReference type="GeneTree" id="ENSGT00860000136081"/>
<proteinExistence type="predicted"/>
<reference evidence="2" key="2">
    <citation type="submission" date="2025-09" db="UniProtKB">
        <authorList>
            <consortium name="Ensembl"/>
        </authorList>
    </citation>
    <scope>IDENTIFICATION</scope>
</reference>
<name>A0A2K6UZ80_SAIBB</name>
<reference evidence="2" key="1">
    <citation type="submission" date="2025-08" db="UniProtKB">
        <authorList>
            <consortium name="Ensembl"/>
        </authorList>
    </citation>
    <scope>IDENTIFICATION</scope>
</reference>
<evidence type="ECO:0000313" key="3">
    <source>
        <dbReference type="Proteomes" id="UP000233220"/>
    </source>
</evidence>
<organism evidence="2 3">
    <name type="scientific">Saimiri boliviensis boliviensis</name>
    <name type="common">Bolivian squirrel monkey</name>
    <dbReference type="NCBI Taxonomy" id="39432"/>
    <lineage>
        <taxon>Eukaryota</taxon>
        <taxon>Metazoa</taxon>
        <taxon>Chordata</taxon>
        <taxon>Craniata</taxon>
        <taxon>Vertebrata</taxon>
        <taxon>Euteleostomi</taxon>
        <taxon>Mammalia</taxon>
        <taxon>Eutheria</taxon>
        <taxon>Euarchontoglires</taxon>
        <taxon>Primates</taxon>
        <taxon>Haplorrhini</taxon>
        <taxon>Platyrrhini</taxon>
        <taxon>Cebidae</taxon>
        <taxon>Saimiriinae</taxon>
        <taxon>Saimiri</taxon>
    </lineage>
</organism>
<sequence length="117" mass="12500">MASLIPPYQLEGKGVRGRRAPPIPFGPWGYSSQEPGEKGSFGGRGRGDLALGSLRLRCVWKPGKTSGCWRLWGDGFRTPSSRPLSLEPANHSPANWLGDVGACHFPVGLCSTLLPGD</sequence>
<keyword evidence="3" id="KW-1185">Reference proteome</keyword>
<dbReference type="AlphaFoldDB" id="A0A2K6UZ80"/>